<dbReference type="OrthoDB" id="786614at2759"/>
<name>A0A5A7V5X4_CUCMM</name>
<proteinExistence type="predicted"/>
<dbReference type="Proteomes" id="UP000321393">
    <property type="component" value="Unassembled WGS sequence"/>
</dbReference>
<protein>
    <submittedName>
        <fullName evidence="2">Uncharacterized protein</fullName>
    </submittedName>
</protein>
<evidence type="ECO:0000313" key="2">
    <source>
        <dbReference type="EMBL" id="KAA0062654.1"/>
    </source>
</evidence>
<sequence length="188" mass="21252">MEERGYQQMVQKLVESLSSVQARSKKKHNIERLKSLGAVVFEGSTDPIDVEVWLNLLEKCFEVMDCPQERRVKLATFLLQNKVEGWSKSIKVRNMQSPFLRQVGGGKGMACRVYYIRLSSDEESSQITYAFSFKPFASGTAKTLFSSMDMHSSRAQGETIYAKMNTREATRSGARHASRARQAHSQAS</sequence>
<gene>
    <name evidence="2" type="ORF">E6C27_scaffold79G001720</name>
</gene>
<organism evidence="2 3">
    <name type="scientific">Cucumis melo var. makuwa</name>
    <name type="common">Oriental melon</name>
    <dbReference type="NCBI Taxonomy" id="1194695"/>
    <lineage>
        <taxon>Eukaryota</taxon>
        <taxon>Viridiplantae</taxon>
        <taxon>Streptophyta</taxon>
        <taxon>Embryophyta</taxon>
        <taxon>Tracheophyta</taxon>
        <taxon>Spermatophyta</taxon>
        <taxon>Magnoliopsida</taxon>
        <taxon>eudicotyledons</taxon>
        <taxon>Gunneridae</taxon>
        <taxon>Pentapetalae</taxon>
        <taxon>rosids</taxon>
        <taxon>fabids</taxon>
        <taxon>Cucurbitales</taxon>
        <taxon>Cucurbitaceae</taxon>
        <taxon>Benincaseae</taxon>
        <taxon>Cucumis</taxon>
    </lineage>
</organism>
<accession>A0A5A7V5X4</accession>
<evidence type="ECO:0000256" key="1">
    <source>
        <dbReference type="SAM" id="MobiDB-lite"/>
    </source>
</evidence>
<dbReference type="EMBL" id="SSTE01004244">
    <property type="protein sequence ID" value="KAA0062654.1"/>
    <property type="molecule type" value="Genomic_DNA"/>
</dbReference>
<evidence type="ECO:0000313" key="3">
    <source>
        <dbReference type="Proteomes" id="UP000321393"/>
    </source>
</evidence>
<reference evidence="2 3" key="1">
    <citation type="submission" date="2019-08" db="EMBL/GenBank/DDBJ databases">
        <title>Draft genome sequences of two oriental melons (Cucumis melo L. var makuwa).</title>
        <authorList>
            <person name="Kwon S.-Y."/>
        </authorList>
    </citation>
    <scope>NUCLEOTIDE SEQUENCE [LARGE SCALE GENOMIC DNA]</scope>
    <source>
        <strain evidence="3">cv. SW 3</strain>
        <tissue evidence="2">Leaf</tissue>
    </source>
</reference>
<comment type="caution">
    <text evidence="2">The sequence shown here is derived from an EMBL/GenBank/DDBJ whole genome shotgun (WGS) entry which is preliminary data.</text>
</comment>
<feature type="region of interest" description="Disordered" evidence="1">
    <location>
        <begin position="165"/>
        <end position="188"/>
    </location>
</feature>
<dbReference type="AlphaFoldDB" id="A0A5A7V5X4"/>
<feature type="compositionally biased region" description="Basic residues" evidence="1">
    <location>
        <begin position="173"/>
        <end position="182"/>
    </location>
</feature>